<dbReference type="InterPro" id="IPR058548">
    <property type="entry name" value="MlaB-like_STAS"/>
</dbReference>
<sequence>MAELRLEAAGPGRVRLAGALTHETVPALLERGLPAAGEGLTVDLAGLDRVDSAGLALLIEWLRRARGTLRYEGAPQPLRALARVGGVAGLLGLAGP</sequence>
<reference evidence="2 3" key="1">
    <citation type="submission" date="2018-11" db="EMBL/GenBank/DDBJ databases">
        <title>Genomic Encyclopedia of Type Strains, Phase IV (KMG-IV): sequencing the most valuable type-strain genomes for metagenomic binning, comparative biology and taxonomic classification.</title>
        <authorList>
            <person name="Goeker M."/>
        </authorList>
    </citation>
    <scope>NUCLEOTIDE SEQUENCE [LARGE SCALE GENOMIC DNA]</scope>
    <source>
        <strain evidence="2 3">DSM 100275</strain>
    </source>
</reference>
<gene>
    <name evidence="2" type="ORF">EDC57_2447</name>
</gene>
<evidence type="ECO:0000313" key="2">
    <source>
        <dbReference type="EMBL" id="ROR29770.1"/>
    </source>
</evidence>
<protein>
    <submittedName>
        <fullName evidence="2">Phospholipid transport system transporter-binding protein</fullName>
    </submittedName>
</protein>
<accession>A0A3N1XT02</accession>
<dbReference type="Gene3D" id="3.30.750.24">
    <property type="entry name" value="STAS domain"/>
    <property type="match status" value="1"/>
</dbReference>
<dbReference type="SUPFAM" id="SSF52091">
    <property type="entry name" value="SpoIIaa-like"/>
    <property type="match status" value="1"/>
</dbReference>
<comment type="caution">
    <text evidence="2">The sequence shown here is derived from an EMBL/GenBank/DDBJ whole genome shotgun (WGS) entry which is preliminary data.</text>
</comment>
<dbReference type="RefSeq" id="WP_123402159.1">
    <property type="nucleotide sequence ID" value="NZ_RJVI01000003.1"/>
</dbReference>
<evidence type="ECO:0000313" key="3">
    <source>
        <dbReference type="Proteomes" id="UP000276634"/>
    </source>
</evidence>
<dbReference type="Pfam" id="PF13466">
    <property type="entry name" value="STAS_2"/>
    <property type="match status" value="1"/>
</dbReference>
<name>A0A3N1XT02_9GAMM</name>
<evidence type="ECO:0000259" key="1">
    <source>
        <dbReference type="PROSITE" id="PS50801"/>
    </source>
</evidence>
<dbReference type="EMBL" id="RJVI01000003">
    <property type="protein sequence ID" value="ROR29770.1"/>
    <property type="molecule type" value="Genomic_DNA"/>
</dbReference>
<dbReference type="CDD" id="cd07043">
    <property type="entry name" value="STAS_anti-anti-sigma_factors"/>
    <property type="match status" value="1"/>
</dbReference>
<keyword evidence="3" id="KW-1185">Reference proteome</keyword>
<organism evidence="2 3">
    <name type="scientific">Inmirania thermothiophila</name>
    <dbReference type="NCBI Taxonomy" id="1750597"/>
    <lineage>
        <taxon>Bacteria</taxon>
        <taxon>Pseudomonadati</taxon>
        <taxon>Pseudomonadota</taxon>
        <taxon>Gammaproteobacteria</taxon>
        <taxon>Chromatiales</taxon>
        <taxon>Ectothiorhodospiraceae</taxon>
        <taxon>Inmirania</taxon>
    </lineage>
</organism>
<dbReference type="AlphaFoldDB" id="A0A3N1XT02"/>
<proteinExistence type="predicted"/>
<dbReference type="InterPro" id="IPR036513">
    <property type="entry name" value="STAS_dom_sf"/>
</dbReference>
<dbReference type="PROSITE" id="PS50801">
    <property type="entry name" value="STAS"/>
    <property type="match status" value="1"/>
</dbReference>
<dbReference type="Proteomes" id="UP000276634">
    <property type="component" value="Unassembled WGS sequence"/>
</dbReference>
<dbReference type="OrthoDB" id="5297990at2"/>
<feature type="domain" description="STAS" evidence="1">
    <location>
        <begin position="14"/>
        <end position="96"/>
    </location>
</feature>
<dbReference type="InterPro" id="IPR002645">
    <property type="entry name" value="STAS_dom"/>
</dbReference>